<keyword evidence="2" id="KW-1185">Reference proteome</keyword>
<dbReference type="RefSeq" id="WP_342756744.1">
    <property type="nucleotide sequence ID" value="NZ_CP146256.1"/>
</dbReference>
<dbReference type="Proteomes" id="UP001451571">
    <property type="component" value="Chromosome"/>
</dbReference>
<proteinExistence type="predicted"/>
<dbReference type="EMBL" id="CP146256">
    <property type="protein sequence ID" value="XAH73137.1"/>
    <property type="molecule type" value="Genomic_DNA"/>
</dbReference>
<gene>
    <name evidence="1" type="ORF">V6984_16735</name>
</gene>
<sequence length="165" mass="18782">MGVSKNHFRNMFKKVNMNYKKGGNGISLNITLDMEGIGKKLDIAQDALDAQVWNDVSKYMPMDTGNLISETGAINATVRGEVYLYPPDSDYGHYQYEGIKYVDPLYEIGAFYNPDYGFWSREGVTKIPSNEPLFYGRDGAEAHWDEAAYQNHHKQWVKVVKNAVK</sequence>
<accession>A0ABZ3EUX7</accession>
<evidence type="ECO:0000313" key="2">
    <source>
        <dbReference type="Proteomes" id="UP001451571"/>
    </source>
</evidence>
<reference evidence="1 2" key="1">
    <citation type="submission" date="2024-02" db="EMBL/GenBank/DDBJ databases">
        <title>Bacterial strain from lacustrine sediment.</title>
        <authorList>
            <person name="Petit C."/>
            <person name="Fadhlaoui K."/>
        </authorList>
    </citation>
    <scope>NUCLEOTIDE SEQUENCE [LARGE SCALE GENOMIC DNA]</scope>
    <source>
        <strain evidence="1 2">IPX-CK</strain>
    </source>
</reference>
<evidence type="ECO:0008006" key="3">
    <source>
        <dbReference type="Google" id="ProtNLM"/>
    </source>
</evidence>
<evidence type="ECO:0000313" key="1">
    <source>
        <dbReference type="EMBL" id="XAH73137.1"/>
    </source>
</evidence>
<organism evidence="1 2">
    <name type="scientific">Kineothrix sedimenti</name>
    <dbReference type="NCBI Taxonomy" id="3123317"/>
    <lineage>
        <taxon>Bacteria</taxon>
        <taxon>Bacillati</taxon>
        <taxon>Bacillota</taxon>
        <taxon>Clostridia</taxon>
        <taxon>Lachnospirales</taxon>
        <taxon>Lachnospiraceae</taxon>
        <taxon>Kineothrix</taxon>
    </lineage>
</organism>
<protein>
    <recommendedName>
        <fullName evidence="3">Minor capsid protein</fullName>
    </recommendedName>
</protein>
<name>A0ABZ3EUX7_9FIRM</name>